<evidence type="ECO:0000256" key="7">
    <source>
        <dbReference type="SAM" id="Phobius"/>
    </source>
</evidence>
<feature type="transmembrane region" description="Helical" evidence="7">
    <location>
        <begin position="335"/>
        <end position="355"/>
    </location>
</feature>
<dbReference type="Gene3D" id="1.20.1250.20">
    <property type="entry name" value="MFS general substrate transporter like domains"/>
    <property type="match status" value="1"/>
</dbReference>
<evidence type="ECO:0000256" key="4">
    <source>
        <dbReference type="ARBA" id="ARBA00022989"/>
    </source>
</evidence>
<evidence type="ECO:0000256" key="3">
    <source>
        <dbReference type="ARBA" id="ARBA00022692"/>
    </source>
</evidence>
<keyword evidence="10" id="KW-1185">Reference proteome</keyword>
<protein>
    <submittedName>
        <fullName evidence="9">Cmx/CmrA family chloramphenicol efflux MFS transporter</fullName>
    </submittedName>
</protein>
<dbReference type="Proteomes" id="UP001595872">
    <property type="component" value="Unassembled WGS sequence"/>
</dbReference>
<feature type="transmembrane region" description="Helical" evidence="7">
    <location>
        <begin position="367"/>
        <end position="386"/>
    </location>
</feature>
<reference evidence="10" key="1">
    <citation type="journal article" date="2019" name="Int. J. Syst. Evol. Microbiol.">
        <title>The Global Catalogue of Microorganisms (GCM) 10K type strain sequencing project: providing services to taxonomists for standard genome sequencing and annotation.</title>
        <authorList>
            <consortium name="The Broad Institute Genomics Platform"/>
            <consortium name="The Broad Institute Genome Sequencing Center for Infectious Disease"/>
            <person name="Wu L."/>
            <person name="Ma J."/>
        </authorList>
    </citation>
    <scope>NUCLEOTIDE SEQUENCE [LARGE SCALE GENOMIC DNA]</scope>
    <source>
        <strain evidence="10">KLKA75</strain>
    </source>
</reference>
<dbReference type="PANTHER" id="PTHR43124:SF3">
    <property type="entry name" value="CHLORAMPHENICOL EFFLUX PUMP RV0191"/>
    <property type="match status" value="1"/>
</dbReference>
<accession>A0ABV9U6P6</accession>
<feature type="region of interest" description="Disordered" evidence="6">
    <location>
        <begin position="394"/>
        <end position="413"/>
    </location>
</feature>
<feature type="transmembrane region" description="Helical" evidence="7">
    <location>
        <begin position="95"/>
        <end position="117"/>
    </location>
</feature>
<evidence type="ECO:0000256" key="6">
    <source>
        <dbReference type="SAM" id="MobiDB-lite"/>
    </source>
</evidence>
<dbReference type="InterPro" id="IPR050189">
    <property type="entry name" value="MFS_Efflux_Transporters"/>
</dbReference>
<evidence type="ECO:0000313" key="10">
    <source>
        <dbReference type="Proteomes" id="UP001595872"/>
    </source>
</evidence>
<dbReference type="EMBL" id="JBHSIT010000008">
    <property type="protein sequence ID" value="MFC4911198.1"/>
    <property type="molecule type" value="Genomic_DNA"/>
</dbReference>
<evidence type="ECO:0000259" key="8">
    <source>
        <dbReference type="PROSITE" id="PS50850"/>
    </source>
</evidence>
<keyword evidence="2" id="KW-1003">Cell membrane</keyword>
<feature type="transmembrane region" description="Helical" evidence="7">
    <location>
        <begin position="159"/>
        <end position="179"/>
    </location>
</feature>
<feature type="domain" description="Major facilitator superfamily (MFS) profile" evidence="8">
    <location>
        <begin position="4"/>
        <end position="390"/>
    </location>
</feature>
<organism evidence="9 10">
    <name type="scientific">Actinomadura gamaensis</name>
    <dbReference type="NCBI Taxonomy" id="1763541"/>
    <lineage>
        <taxon>Bacteria</taxon>
        <taxon>Bacillati</taxon>
        <taxon>Actinomycetota</taxon>
        <taxon>Actinomycetes</taxon>
        <taxon>Streptosporangiales</taxon>
        <taxon>Thermomonosporaceae</taxon>
        <taxon>Actinomadura</taxon>
    </lineage>
</organism>
<comment type="caution">
    <text evidence="9">The sequence shown here is derived from an EMBL/GenBank/DDBJ whole genome shotgun (WGS) entry which is preliminary data.</text>
</comment>
<name>A0ABV9U6P6_9ACTN</name>
<dbReference type="NCBIfam" id="NF033135">
    <property type="entry name" value="cmx_cmrA"/>
    <property type="match status" value="1"/>
</dbReference>
<keyword evidence="3 7" id="KW-0812">Transmembrane</keyword>
<feature type="transmembrane region" description="Helical" evidence="7">
    <location>
        <begin position="70"/>
        <end position="89"/>
    </location>
</feature>
<dbReference type="InterPro" id="IPR020846">
    <property type="entry name" value="MFS_dom"/>
</dbReference>
<feature type="transmembrane region" description="Helical" evidence="7">
    <location>
        <begin position="212"/>
        <end position="235"/>
    </location>
</feature>
<evidence type="ECO:0000256" key="5">
    <source>
        <dbReference type="ARBA" id="ARBA00023136"/>
    </source>
</evidence>
<feature type="transmembrane region" description="Helical" evidence="7">
    <location>
        <begin position="129"/>
        <end position="153"/>
    </location>
</feature>
<dbReference type="InterPro" id="IPR036259">
    <property type="entry name" value="MFS_trans_sf"/>
</dbReference>
<dbReference type="PANTHER" id="PTHR43124">
    <property type="entry name" value="PURINE EFFLUX PUMP PBUE"/>
    <property type="match status" value="1"/>
</dbReference>
<evidence type="ECO:0000256" key="2">
    <source>
        <dbReference type="ARBA" id="ARBA00022475"/>
    </source>
</evidence>
<proteinExistence type="predicted"/>
<sequence length="413" mass="41962">MPVAVWVLGFAIFAQGTSEFLLAGLLEAMARDLHVSVPTAGLLISAYAVGMVVGAPVLAMATLRWPRRKALLLFLVIFAAAHVVGALTPGYGVLFASRLVGAIACAGFFGVAAVTAVDLVPVEVRARALAVVIGGITVATVLGVPAGTFIGQYLGWRAAFWAVAGLTVPAIAGVALTLPRRSRPAPDARAGTPQPAMREQVRDELRSMRRPALWVAYGTTALSFSSMMATFGYLGPLLTGPGGLGDRWVPAVLALFGVGSLAGIAIGGRVADAHPFGTLYAGLGGVVAASAGIALTARHPVAVIVLVFLMGVAGMATNPAVNVRVHATAGPARTLAGASVTSAFNVGNALAPWLGGLVVSAGFGYASVPWVGAVMATGALATVVWASRLERARKAASPPVRRNPEPAATERAA</sequence>
<feature type="transmembrane region" description="Helical" evidence="7">
    <location>
        <begin position="247"/>
        <end position="266"/>
    </location>
</feature>
<gene>
    <name evidence="9" type="ORF">ACFPCY_28080</name>
</gene>
<dbReference type="InterPro" id="IPR011701">
    <property type="entry name" value="MFS"/>
</dbReference>
<comment type="subcellular location">
    <subcellularLocation>
        <location evidence="1">Cell membrane</location>
        <topology evidence="1">Multi-pass membrane protein</topology>
    </subcellularLocation>
</comment>
<evidence type="ECO:0000256" key="1">
    <source>
        <dbReference type="ARBA" id="ARBA00004651"/>
    </source>
</evidence>
<dbReference type="RefSeq" id="WP_378259842.1">
    <property type="nucleotide sequence ID" value="NZ_JBHSIT010000008.1"/>
</dbReference>
<keyword evidence="5 7" id="KW-0472">Membrane</keyword>
<dbReference type="CDD" id="cd17324">
    <property type="entry name" value="MFS_NepI_like"/>
    <property type="match status" value="1"/>
</dbReference>
<dbReference type="SUPFAM" id="SSF103473">
    <property type="entry name" value="MFS general substrate transporter"/>
    <property type="match status" value="1"/>
</dbReference>
<dbReference type="PROSITE" id="PS50850">
    <property type="entry name" value="MFS"/>
    <property type="match status" value="1"/>
</dbReference>
<dbReference type="Pfam" id="PF07690">
    <property type="entry name" value="MFS_1"/>
    <property type="match status" value="1"/>
</dbReference>
<evidence type="ECO:0000313" key="9">
    <source>
        <dbReference type="EMBL" id="MFC4911198.1"/>
    </source>
</evidence>
<feature type="transmembrane region" description="Helical" evidence="7">
    <location>
        <begin position="42"/>
        <end position="63"/>
    </location>
</feature>
<feature type="transmembrane region" description="Helical" evidence="7">
    <location>
        <begin position="301"/>
        <end position="323"/>
    </location>
</feature>
<feature type="transmembrane region" description="Helical" evidence="7">
    <location>
        <begin position="278"/>
        <end position="295"/>
    </location>
</feature>
<keyword evidence="4 7" id="KW-1133">Transmembrane helix</keyword>